<proteinExistence type="predicted"/>
<dbReference type="OrthoDB" id="5795072at2"/>
<name>Q0A894_ALKEH</name>
<feature type="transmembrane region" description="Helical" evidence="1">
    <location>
        <begin position="155"/>
        <end position="182"/>
    </location>
</feature>
<dbReference type="KEGG" id="aeh:Mlg_1596"/>
<feature type="transmembrane region" description="Helical" evidence="1">
    <location>
        <begin position="52"/>
        <end position="75"/>
    </location>
</feature>
<keyword evidence="1" id="KW-0472">Membrane</keyword>
<keyword evidence="1" id="KW-0812">Transmembrane</keyword>
<evidence type="ECO:0008006" key="4">
    <source>
        <dbReference type="Google" id="ProtNLM"/>
    </source>
</evidence>
<dbReference type="RefSeq" id="WP_011629337.1">
    <property type="nucleotide sequence ID" value="NC_008340.1"/>
</dbReference>
<evidence type="ECO:0000313" key="2">
    <source>
        <dbReference type="EMBL" id="ABI56943.1"/>
    </source>
</evidence>
<keyword evidence="1" id="KW-1133">Transmembrane helix</keyword>
<feature type="transmembrane region" description="Helical" evidence="1">
    <location>
        <begin position="30"/>
        <end position="46"/>
    </location>
</feature>
<accession>Q0A894</accession>
<feature type="transmembrane region" description="Helical" evidence="1">
    <location>
        <begin position="96"/>
        <end position="116"/>
    </location>
</feature>
<organism evidence="2 3">
    <name type="scientific">Alkalilimnicola ehrlichii (strain ATCC BAA-1101 / DSM 17681 / MLHE-1)</name>
    <dbReference type="NCBI Taxonomy" id="187272"/>
    <lineage>
        <taxon>Bacteria</taxon>
        <taxon>Pseudomonadati</taxon>
        <taxon>Pseudomonadota</taxon>
        <taxon>Gammaproteobacteria</taxon>
        <taxon>Chromatiales</taxon>
        <taxon>Ectothiorhodospiraceae</taxon>
        <taxon>Alkalilimnicola</taxon>
    </lineage>
</organism>
<feature type="transmembrane region" description="Helical" evidence="1">
    <location>
        <begin position="203"/>
        <end position="224"/>
    </location>
</feature>
<gene>
    <name evidence="2" type="ordered locus">Mlg_1596</name>
</gene>
<protein>
    <recommendedName>
        <fullName evidence="4">Transmembrane protein</fullName>
    </recommendedName>
</protein>
<dbReference type="EMBL" id="CP000453">
    <property type="protein sequence ID" value="ABI56943.1"/>
    <property type="molecule type" value="Genomic_DNA"/>
</dbReference>
<dbReference type="HOGENOM" id="CLU_1003396_0_0_6"/>
<evidence type="ECO:0000256" key="1">
    <source>
        <dbReference type="SAM" id="Phobius"/>
    </source>
</evidence>
<dbReference type="AlphaFoldDB" id="Q0A894"/>
<reference evidence="3" key="1">
    <citation type="submission" date="2006-08" db="EMBL/GenBank/DDBJ databases">
        <title>Complete sequence of Alkalilimnicola ehrilichei MLHE-1.</title>
        <authorList>
            <person name="Copeland A."/>
            <person name="Lucas S."/>
            <person name="Lapidus A."/>
            <person name="Barry K."/>
            <person name="Detter J.C."/>
            <person name="Glavina del Rio T."/>
            <person name="Hammon N."/>
            <person name="Israni S."/>
            <person name="Dalin E."/>
            <person name="Tice H."/>
            <person name="Pitluck S."/>
            <person name="Sims D."/>
            <person name="Brettin T."/>
            <person name="Bruce D."/>
            <person name="Han C."/>
            <person name="Tapia R."/>
            <person name="Gilna P."/>
            <person name="Schmutz J."/>
            <person name="Larimer F."/>
            <person name="Land M."/>
            <person name="Hauser L."/>
            <person name="Kyrpides N."/>
            <person name="Mikhailova N."/>
            <person name="Oremland R.S."/>
            <person name="Hoeft S.E."/>
            <person name="Switzer-Blum J."/>
            <person name="Kulp T."/>
            <person name="King G."/>
            <person name="Tabita R."/>
            <person name="Witte B."/>
            <person name="Santini J.M."/>
            <person name="Basu P."/>
            <person name="Hollibaugh J.T."/>
            <person name="Xie G."/>
            <person name="Stolz J.F."/>
            <person name="Richardson P."/>
        </authorList>
    </citation>
    <scope>NUCLEOTIDE SEQUENCE [LARGE SCALE GENOMIC DNA]</scope>
    <source>
        <strain evidence="3">ATCC BAA-1101 / DSM 17681 / MLHE-1</strain>
    </source>
</reference>
<keyword evidence="3" id="KW-1185">Reference proteome</keyword>
<evidence type="ECO:0000313" key="3">
    <source>
        <dbReference type="Proteomes" id="UP000001962"/>
    </source>
</evidence>
<dbReference type="Proteomes" id="UP000001962">
    <property type="component" value="Chromosome"/>
</dbReference>
<sequence length="277" mass="29025">MGALGPRQVEPDAWQGWVGQAAELIRRRPLAWLAWTAAVVLLHFVSQQATWGVLRTLGTLALAPLSLLLFIRLALVADFSKPARGGLVLPGNRDCLIALAMAAILSALHGTALLALQPAVVGFEQLVEQAGYWSPRLDTGEPAAPPLSHAFMGPMYIFGALLGLAGGVLLVMLLALGQWFLLPMLVLHNAPVYPAAVVSSQAYTINPVPMMGLAGVLLVAVALVPFSLGWAGVLVAPAAGALMYVSYRDVFLGVEANRPASVVEERGGQETAAPGST</sequence>